<dbReference type="PaxDb" id="3880-AET04207"/>
<sequence length="115" mass="13296">MPKRFAREPEIVMYVENMLMLESGSIGEIVGGTMLPAIVDKLIELDVEIGWDGKIQEDAKSIFEMEFEENAEFEDDGEKISQGWNDWVVEIQPKKVNLRVWEIDQRKGRQSIPIL</sequence>
<evidence type="ECO:0000313" key="2">
    <source>
        <dbReference type="EMBL" id="AET04207.1"/>
    </source>
</evidence>
<dbReference type="PANTHER" id="PTHR12790">
    <property type="entry name" value="TRANSCRIPTION INITIATION FACTOR IA RRN3"/>
    <property type="match status" value="1"/>
</dbReference>
<dbReference type="AlphaFoldDB" id="G7LIN2"/>
<accession>G7LIN2</accession>
<keyword evidence="4" id="KW-1185">Reference proteome</keyword>
<dbReference type="Proteomes" id="UP000002051">
    <property type="component" value="Chromosome 8"/>
</dbReference>
<gene>
    <name evidence="2" type="ordered locus">MTR_8g085920</name>
</gene>
<comment type="similarity">
    <text evidence="1">Belongs to the RRN3 family.</text>
</comment>
<name>G7LIN2_MEDTR</name>
<reference evidence="2 4" key="2">
    <citation type="journal article" date="2014" name="BMC Genomics">
        <title>An improved genome release (version Mt4.0) for the model legume Medicago truncatula.</title>
        <authorList>
            <person name="Tang H."/>
            <person name="Krishnakumar V."/>
            <person name="Bidwell S."/>
            <person name="Rosen B."/>
            <person name="Chan A."/>
            <person name="Zhou S."/>
            <person name="Gentzbittel L."/>
            <person name="Childs K.L."/>
            <person name="Yandell M."/>
            <person name="Gundlach H."/>
            <person name="Mayer K.F."/>
            <person name="Schwartz D.C."/>
            <person name="Town C.D."/>
        </authorList>
    </citation>
    <scope>GENOME REANNOTATION</scope>
    <source>
        <strain evidence="2">A17</strain>
        <strain evidence="3 4">cv. Jemalong A17</strain>
    </source>
</reference>
<reference evidence="2 4" key="1">
    <citation type="journal article" date="2011" name="Nature">
        <title>The Medicago genome provides insight into the evolution of rhizobial symbioses.</title>
        <authorList>
            <person name="Young N.D."/>
            <person name="Debelle F."/>
            <person name="Oldroyd G.E."/>
            <person name="Geurts R."/>
            <person name="Cannon S.B."/>
            <person name="Udvardi M.K."/>
            <person name="Benedito V.A."/>
            <person name="Mayer K.F."/>
            <person name="Gouzy J."/>
            <person name="Schoof H."/>
            <person name="Van de Peer Y."/>
            <person name="Proost S."/>
            <person name="Cook D.R."/>
            <person name="Meyers B.C."/>
            <person name="Spannagl M."/>
            <person name="Cheung F."/>
            <person name="De Mita S."/>
            <person name="Krishnakumar V."/>
            <person name="Gundlach H."/>
            <person name="Zhou S."/>
            <person name="Mudge J."/>
            <person name="Bharti A.K."/>
            <person name="Murray J.D."/>
            <person name="Naoumkina M.A."/>
            <person name="Rosen B."/>
            <person name="Silverstein K.A."/>
            <person name="Tang H."/>
            <person name="Rombauts S."/>
            <person name="Zhao P.X."/>
            <person name="Zhou P."/>
            <person name="Barbe V."/>
            <person name="Bardou P."/>
            <person name="Bechner M."/>
            <person name="Bellec A."/>
            <person name="Berger A."/>
            <person name="Berges H."/>
            <person name="Bidwell S."/>
            <person name="Bisseling T."/>
            <person name="Choisne N."/>
            <person name="Couloux A."/>
            <person name="Denny R."/>
            <person name="Deshpande S."/>
            <person name="Dai X."/>
            <person name="Doyle J.J."/>
            <person name="Dudez A.M."/>
            <person name="Farmer A.D."/>
            <person name="Fouteau S."/>
            <person name="Franken C."/>
            <person name="Gibelin C."/>
            <person name="Gish J."/>
            <person name="Goldstein S."/>
            <person name="Gonzalez A.J."/>
            <person name="Green P.J."/>
            <person name="Hallab A."/>
            <person name="Hartog M."/>
            <person name="Hua A."/>
            <person name="Humphray S.J."/>
            <person name="Jeong D.H."/>
            <person name="Jing Y."/>
            <person name="Jocker A."/>
            <person name="Kenton S.M."/>
            <person name="Kim D.J."/>
            <person name="Klee K."/>
            <person name="Lai H."/>
            <person name="Lang C."/>
            <person name="Lin S."/>
            <person name="Macmil S.L."/>
            <person name="Magdelenat G."/>
            <person name="Matthews L."/>
            <person name="McCorrison J."/>
            <person name="Monaghan E.L."/>
            <person name="Mun J.H."/>
            <person name="Najar F.Z."/>
            <person name="Nicholson C."/>
            <person name="Noirot C."/>
            <person name="O'Bleness M."/>
            <person name="Paule C.R."/>
            <person name="Poulain J."/>
            <person name="Prion F."/>
            <person name="Qin B."/>
            <person name="Qu C."/>
            <person name="Retzel E.F."/>
            <person name="Riddle C."/>
            <person name="Sallet E."/>
            <person name="Samain S."/>
            <person name="Samson N."/>
            <person name="Sanders I."/>
            <person name="Saurat O."/>
            <person name="Scarpelli C."/>
            <person name="Schiex T."/>
            <person name="Segurens B."/>
            <person name="Severin A.J."/>
            <person name="Sherrier D.J."/>
            <person name="Shi R."/>
            <person name="Sims S."/>
            <person name="Singer S.R."/>
            <person name="Sinharoy S."/>
            <person name="Sterck L."/>
            <person name="Viollet A."/>
            <person name="Wang B.B."/>
            <person name="Wang K."/>
            <person name="Wang M."/>
            <person name="Wang X."/>
            <person name="Warfsmann J."/>
            <person name="Weissenbach J."/>
            <person name="White D.D."/>
            <person name="White J.D."/>
            <person name="Wiley G.B."/>
            <person name="Wincker P."/>
            <person name="Xing Y."/>
            <person name="Yang L."/>
            <person name="Yao Z."/>
            <person name="Ying F."/>
            <person name="Zhai J."/>
            <person name="Zhou L."/>
            <person name="Zuber A."/>
            <person name="Denarie J."/>
            <person name="Dixon R.A."/>
            <person name="May G.D."/>
            <person name="Schwartz D.C."/>
            <person name="Rogers J."/>
            <person name="Quetier F."/>
            <person name="Town C.D."/>
            <person name="Roe B.A."/>
        </authorList>
    </citation>
    <scope>NUCLEOTIDE SEQUENCE [LARGE SCALE GENOMIC DNA]</scope>
    <source>
        <strain evidence="2">A17</strain>
        <strain evidence="3 4">cv. Jemalong A17</strain>
    </source>
</reference>
<dbReference type="GO" id="GO:0006361">
    <property type="term" value="P:transcription initiation at RNA polymerase I promoter"/>
    <property type="evidence" value="ECO:0007669"/>
    <property type="project" value="InterPro"/>
</dbReference>
<reference evidence="3" key="3">
    <citation type="submission" date="2015-04" db="UniProtKB">
        <authorList>
            <consortium name="EnsemblPlants"/>
        </authorList>
    </citation>
    <scope>IDENTIFICATION</scope>
    <source>
        <strain evidence="3">cv. Jemalong A17</strain>
    </source>
</reference>
<dbReference type="PANTHER" id="PTHR12790:SF0">
    <property type="entry name" value="RNA POLYMERASE I-SPECIFIC TRANSCRIPTION INITIATION FACTOR RRN3-RELATED"/>
    <property type="match status" value="1"/>
</dbReference>
<protein>
    <submittedName>
        <fullName evidence="2">Transcription initiation factor ia protein, putative</fullName>
    </submittedName>
</protein>
<dbReference type="STRING" id="3880.G7LIN2"/>
<dbReference type="InterPro" id="IPR007991">
    <property type="entry name" value="RNA_pol_I_trans_ini_fac_RRN3"/>
</dbReference>
<dbReference type="eggNOG" id="KOG2434">
    <property type="taxonomic scope" value="Eukaryota"/>
</dbReference>
<proteinExistence type="inferred from homology"/>
<evidence type="ECO:0000313" key="3">
    <source>
        <dbReference type="EnsemblPlants" id="AET04207"/>
    </source>
</evidence>
<evidence type="ECO:0000256" key="1">
    <source>
        <dbReference type="ARBA" id="ARBA00010098"/>
    </source>
</evidence>
<dbReference type="HOGENOM" id="CLU_2112560_0_0_1"/>
<evidence type="ECO:0000313" key="4">
    <source>
        <dbReference type="Proteomes" id="UP000002051"/>
    </source>
</evidence>
<dbReference type="GO" id="GO:0001181">
    <property type="term" value="F:RNA polymerase I general transcription initiation factor activity"/>
    <property type="evidence" value="ECO:0007669"/>
    <property type="project" value="InterPro"/>
</dbReference>
<dbReference type="Pfam" id="PF05327">
    <property type="entry name" value="RRN3"/>
    <property type="match status" value="1"/>
</dbReference>
<dbReference type="EnsemblPlants" id="AET04207">
    <property type="protein sequence ID" value="AET04207"/>
    <property type="gene ID" value="MTR_8g085920"/>
</dbReference>
<organism evidence="2 4">
    <name type="scientific">Medicago truncatula</name>
    <name type="common">Barrel medic</name>
    <name type="synonym">Medicago tribuloides</name>
    <dbReference type="NCBI Taxonomy" id="3880"/>
    <lineage>
        <taxon>Eukaryota</taxon>
        <taxon>Viridiplantae</taxon>
        <taxon>Streptophyta</taxon>
        <taxon>Embryophyta</taxon>
        <taxon>Tracheophyta</taxon>
        <taxon>Spermatophyta</taxon>
        <taxon>Magnoliopsida</taxon>
        <taxon>eudicotyledons</taxon>
        <taxon>Gunneridae</taxon>
        <taxon>Pentapetalae</taxon>
        <taxon>rosids</taxon>
        <taxon>fabids</taxon>
        <taxon>Fabales</taxon>
        <taxon>Fabaceae</taxon>
        <taxon>Papilionoideae</taxon>
        <taxon>50 kb inversion clade</taxon>
        <taxon>NPAAA clade</taxon>
        <taxon>Hologalegina</taxon>
        <taxon>IRL clade</taxon>
        <taxon>Trifolieae</taxon>
        <taxon>Medicago</taxon>
    </lineage>
</organism>
<dbReference type="EMBL" id="CM001224">
    <property type="protein sequence ID" value="AET04207.1"/>
    <property type="molecule type" value="Genomic_DNA"/>
</dbReference>